<comment type="catalytic activity">
    <reaction evidence="8">
        <text>(6S)-5-methyl-5,6,7,8-tetrahydrofolate + NAD(+) = (6R)-5,10-methylene-5,6,7,8-tetrahydrofolate + NADH + H(+)</text>
        <dbReference type="Rhea" id="RHEA:19821"/>
        <dbReference type="ChEBI" id="CHEBI:15378"/>
        <dbReference type="ChEBI" id="CHEBI:15636"/>
        <dbReference type="ChEBI" id="CHEBI:18608"/>
        <dbReference type="ChEBI" id="CHEBI:57540"/>
        <dbReference type="ChEBI" id="CHEBI:57945"/>
        <dbReference type="EC" id="1.5.1.54"/>
    </reaction>
    <physiologicalReaction direction="right-to-left" evidence="8">
        <dbReference type="Rhea" id="RHEA:19823"/>
    </physiologicalReaction>
</comment>
<keyword evidence="5 9" id="KW-0274">FAD</keyword>
<evidence type="ECO:0000256" key="3">
    <source>
        <dbReference type="ARBA" id="ARBA00006743"/>
    </source>
</evidence>
<protein>
    <recommendedName>
        <fullName evidence="9">Methylenetetrahydrofolate reductase</fullName>
    </recommendedName>
</protein>
<dbReference type="EMBL" id="MNYY01000041">
    <property type="protein sequence ID" value="OIP72730.1"/>
    <property type="molecule type" value="Genomic_DNA"/>
</dbReference>
<reference evidence="15 16" key="2">
    <citation type="submission" date="2017-09" db="EMBL/GenBank/DDBJ databases">
        <title>Depth-based differentiation of microbial function through sediment-hosted aquifers and enrichment of novel symbionts in the deep terrestrial subsurface.</title>
        <authorList>
            <person name="Probst A.J."/>
            <person name="Ladd B."/>
            <person name="Jarett J.K."/>
            <person name="Geller-Mcgrath D.E."/>
            <person name="Sieber C.M."/>
            <person name="Emerson J.B."/>
            <person name="Anantharaman K."/>
            <person name="Thomas B.C."/>
            <person name="Malmstrom R."/>
            <person name="Stieglmeier M."/>
            <person name="Klingl A."/>
            <person name="Woyke T."/>
            <person name="Ryan C.M."/>
            <person name="Banfield J.F."/>
        </authorList>
    </citation>
    <scope>NUCLEOTIDE SEQUENCE [LARGE SCALE GENOMIC DNA]</scope>
    <source>
        <strain evidence="12">CG_4_10_14_3_um_filter_34_13</strain>
        <strain evidence="13">CG_4_9_14_3_um_filter_33_16</strain>
    </source>
</reference>
<dbReference type="GO" id="GO:0071949">
    <property type="term" value="F:FAD binding"/>
    <property type="evidence" value="ECO:0007669"/>
    <property type="project" value="TreeGrafter"/>
</dbReference>
<comment type="pathway">
    <text evidence="7">Amino-acid biosynthesis; L-methionine biosynthesis via de novo pathway.</text>
</comment>
<comment type="cofactor">
    <cofactor evidence="1 9">
        <name>FAD</name>
        <dbReference type="ChEBI" id="CHEBI:57692"/>
    </cofactor>
</comment>
<accession>A0A2M7K8K5</accession>
<evidence type="ECO:0000313" key="15">
    <source>
        <dbReference type="Proteomes" id="UP000228560"/>
    </source>
</evidence>
<dbReference type="InterPro" id="IPR029041">
    <property type="entry name" value="FAD-linked_oxidoreductase-like"/>
</dbReference>
<accession>A0A1J5GT22</accession>
<dbReference type="Proteomes" id="UP000182763">
    <property type="component" value="Unassembled WGS sequence"/>
</dbReference>
<evidence type="ECO:0000313" key="13">
    <source>
        <dbReference type="EMBL" id="PJB56186.1"/>
    </source>
</evidence>
<reference evidence="11" key="3">
    <citation type="submission" date="2017-09" db="EMBL/GenBank/DDBJ databases">
        <title>Depth-based differentiation of microbial function through sediment-hosted aquifers and enrichment of novel symbionts in the deep terrestrial subsurface.</title>
        <authorList>
            <person name="Probst A.J."/>
            <person name="Ladd B."/>
            <person name="Jarett J.K."/>
            <person name="Geller-Mcgrath D.E."/>
            <person name="Sieber C.M.K."/>
            <person name="Emerson J.B."/>
            <person name="Anantharaman K."/>
            <person name="Thomas B.C."/>
            <person name="Malmstrom R."/>
            <person name="Stieglmeier M."/>
            <person name="Klingl A."/>
            <person name="Woyke T."/>
            <person name="Ryan C.M."/>
            <person name="Banfield J.F."/>
        </authorList>
    </citation>
    <scope>NUCLEOTIDE SEQUENCE</scope>
    <source>
        <strain evidence="11">CG_4_8_14_3_um_filter_34_18</strain>
    </source>
</reference>
<evidence type="ECO:0000313" key="16">
    <source>
        <dbReference type="Proteomes" id="UP000230646"/>
    </source>
</evidence>
<dbReference type="Proteomes" id="UP000230646">
    <property type="component" value="Unassembled WGS sequence"/>
</dbReference>
<organism evidence="10 14">
    <name type="scientific">Candidatus Infernicultor aquiphilus</name>
    <dbReference type="NCBI Taxonomy" id="1805029"/>
    <lineage>
        <taxon>Bacteria</taxon>
        <taxon>Pseudomonadati</taxon>
        <taxon>Atribacterota</taxon>
        <taxon>Candidatus Phoenicimicrobiia</taxon>
        <taxon>Candidatus Pheonicimicrobiales</taxon>
        <taxon>Candidatus Phoenicimicrobiaceae</taxon>
        <taxon>Candidatus Infernicultor</taxon>
    </lineage>
</organism>
<dbReference type="EMBL" id="PFIP01000071">
    <property type="protein sequence ID" value="PIX34468.1"/>
    <property type="molecule type" value="Genomic_DNA"/>
</dbReference>
<evidence type="ECO:0000313" key="10">
    <source>
        <dbReference type="EMBL" id="OIP72730.1"/>
    </source>
</evidence>
<accession>A0A2M7PMQ8</accession>
<gene>
    <name evidence="10" type="ORF">AUK42_01835</name>
    <name evidence="13" type="ORF">CO097_05945</name>
    <name evidence="12" type="ORF">COZ07_08740</name>
    <name evidence="11" type="ORF">COZ58_03825</name>
</gene>
<accession>A0A2M8CAY0</accession>
<evidence type="ECO:0000313" key="11">
    <source>
        <dbReference type="EMBL" id="PIX34468.1"/>
    </source>
</evidence>
<evidence type="ECO:0000256" key="6">
    <source>
        <dbReference type="ARBA" id="ARBA00023002"/>
    </source>
</evidence>
<evidence type="ECO:0000313" key="12">
    <source>
        <dbReference type="EMBL" id="PIY31587.1"/>
    </source>
</evidence>
<reference evidence="10 14" key="1">
    <citation type="journal article" date="2016" name="Environ. Microbiol.">
        <title>Genomic resolution of a cold subsurface aquifer community provides metabolic insights for novel microbes adapted to high CO concentrations.</title>
        <authorList>
            <person name="Probst A.J."/>
            <person name="Castelle C.J."/>
            <person name="Singh A."/>
            <person name="Brown C.T."/>
            <person name="Anantharaman K."/>
            <person name="Sharon I."/>
            <person name="Hug L.A."/>
            <person name="Burstein D."/>
            <person name="Emerson J.B."/>
            <person name="Thomas B.C."/>
            <person name="Banfield J.F."/>
        </authorList>
    </citation>
    <scope>NUCLEOTIDE SEQUENCE [LARGE SCALE GENOMIC DNA]</scope>
    <source>
        <strain evidence="10">CG2_30_33_13</strain>
    </source>
</reference>
<dbReference type="RefSeq" id="WP_406608223.1">
    <property type="nucleotide sequence ID" value="NZ_PFKO01000322.1"/>
</dbReference>
<evidence type="ECO:0000256" key="1">
    <source>
        <dbReference type="ARBA" id="ARBA00001974"/>
    </source>
</evidence>
<dbReference type="Proteomes" id="UP000228560">
    <property type="component" value="Unassembled WGS sequence"/>
</dbReference>
<evidence type="ECO:0000256" key="2">
    <source>
        <dbReference type="ARBA" id="ARBA00004777"/>
    </source>
</evidence>
<dbReference type="InterPro" id="IPR003171">
    <property type="entry name" value="Mehydrof_redctse-like"/>
</dbReference>
<keyword evidence="4 9" id="KW-0285">Flavoprotein</keyword>
<evidence type="ECO:0000256" key="5">
    <source>
        <dbReference type="ARBA" id="ARBA00022827"/>
    </source>
</evidence>
<dbReference type="Gene3D" id="3.20.20.220">
    <property type="match status" value="1"/>
</dbReference>
<evidence type="ECO:0000256" key="4">
    <source>
        <dbReference type="ARBA" id="ARBA00022630"/>
    </source>
</evidence>
<keyword evidence="6 9" id="KW-0560">Oxidoreductase</keyword>
<dbReference type="EMBL" id="PFKO01000322">
    <property type="protein sequence ID" value="PIY31587.1"/>
    <property type="molecule type" value="Genomic_DNA"/>
</dbReference>
<comment type="pathway">
    <text evidence="2 9">One-carbon metabolism; tetrahydrofolate interconversion.</text>
</comment>
<comment type="caution">
    <text evidence="10">The sequence shown here is derived from an EMBL/GenBank/DDBJ whole genome shotgun (WGS) entry which is preliminary data.</text>
</comment>
<dbReference type="PANTHER" id="PTHR45754">
    <property type="entry name" value="METHYLENETETRAHYDROFOLATE REDUCTASE"/>
    <property type="match status" value="1"/>
</dbReference>
<evidence type="ECO:0000313" key="14">
    <source>
        <dbReference type="Proteomes" id="UP000182763"/>
    </source>
</evidence>
<proteinExistence type="inferred from homology"/>
<dbReference type="GO" id="GO:0009086">
    <property type="term" value="P:methionine biosynthetic process"/>
    <property type="evidence" value="ECO:0007669"/>
    <property type="project" value="TreeGrafter"/>
</dbReference>
<dbReference type="AlphaFoldDB" id="A0A1J5GT22"/>
<dbReference type="GO" id="GO:0005829">
    <property type="term" value="C:cytosol"/>
    <property type="evidence" value="ECO:0007669"/>
    <property type="project" value="TreeGrafter"/>
</dbReference>
<dbReference type="PANTHER" id="PTHR45754:SF3">
    <property type="entry name" value="METHYLENETETRAHYDROFOLATE REDUCTASE (NADPH)"/>
    <property type="match status" value="1"/>
</dbReference>
<dbReference type="EMBL" id="PFTV01000144">
    <property type="protein sequence ID" value="PJB56186.1"/>
    <property type="molecule type" value="Genomic_DNA"/>
</dbReference>
<dbReference type="GO" id="GO:0106312">
    <property type="term" value="F:methylenetetrahydrofolate reductase (NADH) activity"/>
    <property type="evidence" value="ECO:0007669"/>
    <property type="project" value="UniProtKB-EC"/>
</dbReference>
<dbReference type="SUPFAM" id="SSF51730">
    <property type="entry name" value="FAD-linked oxidoreductase"/>
    <property type="match status" value="1"/>
</dbReference>
<name>A0A1J5GT22_9BACT</name>
<evidence type="ECO:0000256" key="7">
    <source>
        <dbReference type="ARBA" id="ARBA00034478"/>
    </source>
</evidence>
<comment type="similarity">
    <text evidence="3 9">Belongs to the methylenetetrahydrofolate reductase family.</text>
</comment>
<dbReference type="GO" id="GO:0035999">
    <property type="term" value="P:tetrahydrofolate interconversion"/>
    <property type="evidence" value="ECO:0007669"/>
    <property type="project" value="UniProtKB-UniPathway"/>
</dbReference>
<dbReference type="STRING" id="1805029.AUK42_01835"/>
<evidence type="ECO:0000256" key="9">
    <source>
        <dbReference type="RuleBase" id="RU003862"/>
    </source>
</evidence>
<dbReference type="Proteomes" id="UP000231493">
    <property type="component" value="Unassembled WGS sequence"/>
</dbReference>
<dbReference type="UniPathway" id="UPA00193"/>
<dbReference type="Pfam" id="PF02219">
    <property type="entry name" value="MTHFR"/>
    <property type="match status" value="1"/>
</dbReference>
<sequence>MIHHIQNKIYHIEVLPPKQDSEKLEKDLEIFSNKYLRVMDSSYCTCITDNTMGLLSFQGTEIIEELDLPVMSEQVMIHLNTFHTKDDLDNILDICKSKGIRYLLIITGDGSERLPKLQPSDVGATDVESVTSVELLKYINHEYPDTFVLGAAFNPYEPEEHEFEKMKRKMKAGATYIITQPLIERNEVVDRLLEKYPEIPVIIGTWMSRKLHLLSEAVGYEIPGNAEYDPISTLKMLHKLYPGCGVYLSLLGFKTQYDLIKDIWV</sequence>
<evidence type="ECO:0000256" key="8">
    <source>
        <dbReference type="ARBA" id="ARBA00048628"/>
    </source>
</evidence>